<feature type="transmembrane region" description="Helical" evidence="1">
    <location>
        <begin position="415"/>
        <end position="433"/>
    </location>
</feature>
<gene>
    <name evidence="2" type="ORF">DW856_13290</name>
</gene>
<evidence type="ECO:0000313" key="2">
    <source>
        <dbReference type="EMBL" id="RHC15691.1"/>
    </source>
</evidence>
<dbReference type="EMBL" id="QSHO01000012">
    <property type="protein sequence ID" value="RHC15691.1"/>
    <property type="molecule type" value="Genomic_DNA"/>
</dbReference>
<feature type="transmembrane region" description="Helical" evidence="1">
    <location>
        <begin position="268"/>
        <end position="287"/>
    </location>
</feature>
<feature type="transmembrane region" description="Helical" evidence="1">
    <location>
        <begin position="12"/>
        <end position="31"/>
    </location>
</feature>
<feature type="transmembrane region" description="Helical" evidence="1">
    <location>
        <begin position="172"/>
        <end position="191"/>
    </location>
</feature>
<feature type="transmembrane region" description="Helical" evidence="1">
    <location>
        <begin position="472"/>
        <end position="491"/>
    </location>
</feature>
<feature type="transmembrane region" description="Helical" evidence="1">
    <location>
        <begin position="324"/>
        <end position="341"/>
    </location>
</feature>
<feature type="transmembrane region" description="Helical" evidence="1">
    <location>
        <begin position="390"/>
        <end position="408"/>
    </location>
</feature>
<feature type="transmembrane region" description="Helical" evidence="1">
    <location>
        <begin position="439"/>
        <end position="460"/>
    </location>
</feature>
<dbReference type="RefSeq" id="WP_118598447.1">
    <property type="nucleotide sequence ID" value="NZ_QSHO01000012.1"/>
</dbReference>
<accession>A0A3R6ARB0</accession>
<keyword evidence="1" id="KW-0812">Transmembrane</keyword>
<feature type="transmembrane region" description="Helical" evidence="1">
    <location>
        <begin position="243"/>
        <end position="262"/>
    </location>
</feature>
<feature type="transmembrane region" description="Helical" evidence="1">
    <location>
        <begin position="348"/>
        <end position="370"/>
    </location>
</feature>
<dbReference type="AlphaFoldDB" id="A0A3R6ARB0"/>
<feature type="transmembrane region" description="Helical" evidence="1">
    <location>
        <begin position="577"/>
        <end position="600"/>
    </location>
</feature>
<feature type="transmembrane region" description="Helical" evidence="1">
    <location>
        <begin position="612"/>
        <end position="630"/>
    </location>
</feature>
<dbReference type="Proteomes" id="UP000283513">
    <property type="component" value="Unassembled WGS sequence"/>
</dbReference>
<sequence length="654" mass="76349">MKNYKNEKSLFVALLGCTICLMFTLMYLGGFKSLTYFLGSEAIYDFPETDMIKNAKGWEYHEEENGYYIVKNNAVNKYRVDRYVRTWKYLYLTISNCSVSEVHAILECYDKEKNILKEQPIVIYNGENEIELDETIEIYRIGIRIRDAKGIFFSMNSMEIRSEKAGFSWQKFYECMGMSLLICGCVIFMGYSVRKKYVNTENYALEKNTGLLYILQSLYVLQGNIVGKKAIQKCRKIDRKVTVEILLCVFFAWILFFEIMGWTKGESYRYFSLGCAVILFACGCLLWKKEWKNTGVMSSVLKSWYGLWIMMALSDVFKEDGEKFFSYVMIFSAGFFIFAYNQRFKADAVICLLLRALEIDYVLVVLFCVFFRPKIITVYYNGICRRPEDFAMYALLIFALFVWKIYGLIDNDASYLQWIGYGMGAASALYFVLRSGGVVAKIALILVAITYLYGCVYIWVKKRVSFRYRWKQILTAIVFSFLCVVVIHISVKYLPDILQTTVVFEDEQLVSVLPEDELQLYQQMFPITLENVTSKDTINVMGSWKNYARMMGLYGNATQIYRNREPVQAYNGYLDLMYHYGIFAVIPFVLYQIYGFCISLKKCRRFFGKKNPYIFVLCVNIIFTVFCVFGNASVNFGNIAVWCYFLFNGVYFKE</sequence>
<comment type="caution">
    <text evidence="2">The sequence shown here is derived from an EMBL/GenBank/DDBJ whole genome shotgun (WGS) entry which is preliminary data.</text>
</comment>
<keyword evidence="1" id="KW-1133">Transmembrane helix</keyword>
<name>A0A3R6ARB0_9FIRM</name>
<protein>
    <submittedName>
        <fullName evidence="2">Uncharacterized protein</fullName>
    </submittedName>
</protein>
<evidence type="ECO:0000256" key="1">
    <source>
        <dbReference type="SAM" id="Phobius"/>
    </source>
</evidence>
<evidence type="ECO:0000313" key="3">
    <source>
        <dbReference type="Proteomes" id="UP000283513"/>
    </source>
</evidence>
<keyword evidence="1" id="KW-0472">Membrane</keyword>
<organism evidence="2 3">
    <name type="scientific">Roseburia intestinalis</name>
    <dbReference type="NCBI Taxonomy" id="166486"/>
    <lineage>
        <taxon>Bacteria</taxon>
        <taxon>Bacillati</taxon>
        <taxon>Bacillota</taxon>
        <taxon>Clostridia</taxon>
        <taxon>Lachnospirales</taxon>
        <taxon>Lachnospiraceae</taxon>
        <taxon>Roseburia</taxon>
    </lineage>
</organism>
<proteinExistence type="predicted"/>
<reference evidence="2 3" key="1">
    <citation type="submission" date="2018-08" db="EMBL/GenBank/DDBJ databases">
        <title>A genome reference for cultivated species of the human gut microbiota.</title>
        <authorList>
            <person name="Zou Y."/>
            <person name="Xue W."/>
            <person name="Luo G."/>
        </authorList>
    </citation>
    <scope>NUCLEOTIDE SEQUENCE [LARGE SCALE GENOMIC DNA]</scope>
    <source>
        <strain evidence="2 3">AM37-1AC</strain>
    </source>
</reference>
<feature type="transmembrane region" description="Helical" evidence="1">
    <location>
        <begin position="299"/>
        <end position="318"/>
    </location>
</feature>